<dbReference type="EMBL" id="CM042882">
    <property type="protein sequence ID" value="KAI4380844.1"/>
    <property type="molecule type" value="Genomic_DNA"/>
</dbReference>
<protein>
    <submittedName>
        <fullName evidence="1">Uncharacterized protein</fullName>
    </submittedName>
</protein>
<comment type="caution">
    <text evidence="1">The sequence shown here is derived from an EMBL/GenBank/DDBJ whole genome shotgun (WGS) entry which is preliminary data.</text>
</comment>
<sequence length="532" mass="58963">MIAYAERFVPENEPHEAEPPQQDHGIDSVPLNLQLQGTVDFGASSAAMAARDFGGMRSVTPLAVIRPAGSDDVARVVKAALCSGDLTVAARGNGHSINGQAMSDRGLVVDMRTAEPDRFQILTKGPDGIGYAVVPGGALWEDVLRVCLTFGYALRSYTDYLGLTVGGTLSNAGVSGQAFRYGPQTSNVTELEVVIGNGDIVPCSERENPELFFAALGGLGQFGIITRAKIPLQPAPDLVRWVRVVYEDFGSYRRDAEWLVTGREGESVDYVEGFIFVNSNDPVNGWPTVAIKPGQLLDSSQVPDYASHPVLYCLELGFNYRRTDKTSTVDKVVGGLLGQLRYVDGLEFQADVTYADFLLRVKVVEKHARANGIWDAPHPWLNMFVSADDISEFDRLIFRDVLKGGVGGPVLVYPLLRSKWDRRTSVVLPESGEVFYLVALLRFALPFPQGQSVTQMVEENKKVLRICDENRFDYKLYLPHYKSRDEWKAHFGGQWMRFVERKVRFDPMAVLAPGQRIFSRSFAGSRCYIDEK</sequence>
<keyword evidence="2" id="KW-1185">Reference proteome</keyword>
<reference evidence="2" key="1">
    <citation type="journal article" date="2023" name="Front. Plant Sci.">
        <title>Chromosomal-level genome assembly of Melastoma candidum provides insights into trichome evolution.</title>
        <authorList>
            <person name="Zhong Y."/>
            <person name="Wu W."/>
            <person name="Sun C."/>
            <person name="Zou P."/>
            <person name="Liu Y."/>
            <person name="Dai S."/>
            <person name="Zhou R."/>
        </authorList>
    </citation>
    <scope>NUCLEOTIDE SEQUENCE [LARGE SCALE GENOMIC DNA]</scope>
</reference>
<proteinExistence type="predicted"/>
<evidence type="ECO:0000313" key="1">
    <source>
        <dbReference type="EMBL" id="KAI4380844.1"/>
    </source>
</evidence>
<name>A0ACB9RPS7_9MYRT</name>
<evidence type="ECO:0000313" key="2">
    <source>
        <dbReference type="Proteomes" id="UP001057402"/>
    </source>
</evidence>
<gene>
    <name evidence="1" type="ORF">MLD38_006986</name>
</gene>
<accession>A0ACB9RPS7</accession>
<organism evidence="1 2">
    <name type="scientific">Melastoma candidum</name>
    <dbReference type="NCBI Taxonomy" id="119954"/>
    <lineage>
        <taxon>Eukaryota</taxon>
        <taxon>Viridiplantae</taxon>
        <taxon>Streptophyta</taxon>
        <taxon>Embryophyta</taxon>
        <taxon>Tracheophyta</taxon>
        <taxon>Spermatophyta</taxon>
        <taxon>Magnoliopsida</taxon>
        <taxon>eudicotyledons</taxon>
        <taxon>Gunneridae</taxon>
        <taxon>Pentapetalae</taxon>
        <taxon>rosids</taxon>
        <taxon>malvids</taxon>
        <taxon>Myrtales</taxon>
        <taxon>Melastomataceae</taxon>
        <taxon>Melastomatoideae</taxon>
        <taxon>Melastomateae</taxon>
        <taxon>Melastoma</taxon>
    </lineage>
</organism>
<dbReference type="Proteomes" id="UP001057402">
    <property type="component" value="Chromosome 3"/>
</dbReference>